<dbReference type="RefSeq" id="WP_141289838.1">
    <property type="nucleotide sequence ID" value="NZ_BAAAEW010000004.1"/>
</dbReference>
<reference evidence="3 4" key="1">
    <citation type="journal article" date="2019" name="Int. J. Syst. Evol. Microbiol.">
        <title>The Global Catalogue of Microorganisms (GCM) 10K type strain sequencing project: providing services to taxonomists for standard genome sequencing and annotation.</title>
        <authorList>
            <consortium name="The Broad Institute Genomics Platform"/>
            <consortium name="The Broad Institute Genome Sequencing Center for Infectious Disease"/>
            <person name="Wu L."/>
            <person name="Ma J."/>
        </authorList>
    </citation>
    <scope>NUCLEOTIDE SEQUENCE [LARGE SCALE GENOMIC DNA]</scope>
    <source>
        <strain evidence="3 4">JCM 15503</strain>
    </source>
</reference>
<evidence type="ECO:0000256" key="2">
    <source>
        <dbReference type="SAM" id="SignalP"/>
    </source>
</evidence>
<evidence type="ECO:0000313" key="4">
    <source>
        <dbReference type="Proteomes" id="UP001500279"/>
    </source>
</evidence>
<feature type="region of interest" description="Disordered" evidence="1">
    <location>
        <begin position="70"/>
        <end position="94"/>
    </location>
</feature>
<name>A0ABN1JLT2_9BURK</name>
<keyword evidence="4" id="KW-1185">Reference proteome</keyword>
<feature type="signal peptide" evidence="2">
    <location>
        <begin position="1"/>
        <end position="26"/>
    </location>
</feature>
<keyword evidence="2" id="KW-0732">Signal</keyword>
<feature type="compositionally biased region" description="Low complexity" evidence="1">
    <location>
        <begin position="70"/>
        <end position="84"/>
    </location>
</feature>
<evidence type="ECO:0000313" key="3">
    <source>
        <dbReference type="EMBL" id="GAA0742494.1"/>
    </source>
</evidence>
<evidence type="ECO:0008006" key="5">
    <source>
        <dbReference type="Google" id="ProtNLM"/>
    </source>
</evidence>
<protein>
    <recommendedName>
        <fullName evidence="5">DUF4148 domain-containing protein</fullName>
    </recommendedName>
</protein>
<organism evidence="3 4">
    <name type="scientific">Ideonella azotifigens</name>
    <dbReference type="NCBI Taxonomy" id="513160"/>
    <lineage>
        <taxon>Bacteria</taxon>
        <taxon>Pseudomonadati</taxon>
        <taxon>Pseudomonadota</taxon>
        <taxon>Betaproteobacteria</taxon>
        <taxon>Burkholderiales</taxon>
        <taxon>Sphaerotilaceae</taxon>
        <taxon>Ideonella</taxon>
    </lineage>
</organism>
<feature type="compositionally biased region" description="Basic and acidic residues" evidence="1">
    <location>
        <begin position="85"/>
        <end position="94"/>
    </location>
</feature>
<dbReference type="EMBL" id="BAAAEW010000004">
    <property type="protein sequence ID" value="GAA0742494.1"/>
    <property type="molecule type" value="Genomic_DNA"/>
</dbReference>
<sequence>MTRFSSASMVAGLLLASVATLNVAQAADKADQPRTRAEVLAELAQARANGEMNFADQEVMQTPRRVRVQAPTAFAASTPATTKTPDTETKTSAQ</sequence>
<proteinExistence type="predicted"/>
<accession>A0ABN1JLT2</accession>
<feature type="chain" id="PRO_5046018846" description="DUF4148 domain-containing protein" evidence="2">
    <location>
        <begin position="27"/>
        <end position="94"/>
    </location>
</feature>
<gene>
    <name evidence="3" type="ORF">GCM10009107_06080</name>
</gene>
<comment type="caution">
    <text evidence="3">The sequence shown here is derived from an EMBL/GenBank/DDBJ whole genome shotgun (WGS) entry which is preliminary data.</text>
</comment>
<dbReference type="InterPro" id="IPR025421">
    <property type="entry name" value="DUF4148"/>
</dbReference>
<dbReference type="Pfam" id="PF13663">
    <property type="entry name" value="DUF4148"/>
    <property type="match status" value="1"/>
</dbReference>
<dbReference type="Proteomes" id="UP001500279">
    <property type="component" value="Unassembled WGS sequence"/>
</dbReference>
<evidence type="ECO:0000256" key="1">
    <source>
        <dbReference type="SAM" id="MobiDB-lite"/>
    </source>
</evidence>